<evidence type="ECO:0000313" key="2">
    <source>
        <dbReference type="Proteomes" id="UP001054945"/>
    </source>
</evidence>
<reference evidence="1 2" key="1">
    <citation type="submission" date="2021-06" db="EMBL/GenBank/DDBJ databases">
        <title>Caerostris extrusa draft genome.</title>
        <authorList>
            <person name="Kono N."/>
            <person name="Arakawa K."/>
        </authorList>
    </citation>
    <scope>NUCLEOTIDE SEQUENCE [LARGE SCALE GENOMIC DNA]</scope>
</reference>
<gene>
    <name evidence="1" type="ORF">CEXT_298781</name>
</gene>
<proteinExistence type="predicted"/>
<dbReference type="EMBL" id="BPLR01019051">
    <property type="protein sequence ID" value="GIZ04222.1"/>
    <property type="molecule type" value="Genomic_DNA"/>
</dbReference>
<comment type="caution">
    <text evidence="1">The sequence shown here is derived from an EMBL/GenBank/DDBJ whole genome shotgun (WGS) entry which is preliminary data.</text>
</comment>
<organism evidence="1 2">
    <name type="scientific">Caerostris extrusa</name>
    <name type="common">Bark spider</name>
    <name type="synonym">Caerostris bankana</name>
    <dbReference type="NCBI Taxonomy" id="172846"/>
    <lineage>
        <taxon>Eukaryota</taxon>
        <taxon>Metazoa</taxon>
        <taxon>Ecdysozoa</taxon>
        <taxon>Arthropoda</taxon>
        <taxon>Chelicerata</taxon>
        <taxon>Arachnida</taxon>
        <taxon>Araneae</taxon>
        <taxon>Araneomorphae</taxon>
        <taxon>Entelegynae</taxon>
        <taxon>Araneoidea</taxon>
        <taxon>Araneidae</taxon>
        <taxon>Caerostris</taxon>
    </lineage>
</organism>
<name>A0AAV4YDH7_CAEEX</name>
<dbReference type="Proteomes" id="UP001054945">
    <property type="component" value="Unassembled WGS sequence"/>
</dbReference>
<sequence>MNKKNDFHHFQVVTHNKETFEEADKIEIEHYYTIGVGVTFIAVKKSFLDKYSTYDTFNRNEEELWNCNNTEDRKLFLNCGRKGIYLFQSIEITL</sequence>
<evidence type="ECO:0000313" key="1">
    <source>
        <dbReference type="EMBL" id="GIZ04222.1"/>
    </source>
</evidence>
<keyword evidence="2" id="KW-1185">Reference proteome</keyword>
<accession>A0AAV4YDH7</accession>
<dbReference type="AlphaFoldDB" id="A0AAV4YDH7"/>
<protein>
    <submittedName>
        <fullName evidence="1">Uncharacterized protein</fullName>
    </submittedName>
</protein>